<keyword evidence="3" id="KW-1185">Reference proteome</keyword>
<accession>A0A560LYG6</accession>
<dbReference type="EMBL" id="VITY01000005">
    <property type="protein sequence ID" value="TWC00250.1"/>
    <property type="molecule type" value="Genomic_DNA"/>
</dbReference>
<protein>
    <recommendedName>
        <fullName evidence="4">TonB C-terminal domain-containing protein</fullName>
    </recommendedName>
</protein>
<organism evidence="2 3">
    <name type="scientific">Bradyrhizobium macuxiense</name>
    <dbReference type="NCBI Taxonomy" id="1755647"/>
    <lineage>
        <taxon>Bacteria</taxon>
        <taxon>Pseudomonadati</taxon>
        <taxon>Pseudomonadota</taxon>
        <taxon>Alphaproteobacteria</taxon>
        <taxon>Hyphomicrobiales</taxon>
        <taxon>Nitrobacteraceae</taxon>
        <taxon>Bradyrhizobium</taxon>
    </lineage>
</organism>
<dbReference type="Proteomes" id="UP000321304">
    <property type="component" value="Unassembled WGS sequence"/>
</dbReference>
<name>A0A560LYG6_9BRAD</name>
<reference evidence="2 3" key="1">
    <citation type="submission" date="2019-06" db="EMBL/GenBank/DDBJ databases">
        <title>Genomic Encyclopedia of Type Strains, Phase IV (KMG-V): Genome sequencing to study the core and pangenomes of soil and plant-associated prokaryotes.</title>
        <authorList>
            <person name="Whitman W."/>
        </authorList>
    </citation>
    <scope>NUCLEOTIDE SEQUENCE [LARGE SCALE GENOMIC DNA]</scope>
    <source>
        <strain evidence="2 3">BR 10355</strain>
    </source>
</reference>
<comment type="caution">
    <text evidence="2">The sequence shown here is derived from an EMBL/GenBank/DDBJ whole genome shotgun (WGS) entry which is preliminary data.</text>
</comment>
<evidence type="ECO:0000313" key="3">
    <source>
        <dbReference type="Proteomes" id="UP000321304"/>
    </source>
</evidence>
<evidence type="ECO:0000313" key="2">
    <source>
        <dbReference type="EMBL" id="TWC00250.1"/>
    </source>
</evidence>
<dbReference type="SUPFAM" id="SSF74653">
    <property type="entry name" value="TolA/TonB C-terminal domain"/>
    <property type="match status" value="1"/>
</dbReference>
<dbReference type="RefSeq" id="WP_146986652.1">
    <property type="nucleotide sequence ID" value="NZ_VITY01000005.1"/>
</dbReference>
<keyword evidence="1" id="KW-0812">Transmembrane</keyword>
<gene>
    <name evidence="2" type="ORF">FBZ93_10542</name>
</gene>
<keyword evidence="1" id="KW-1133">Transmembrane helix</keyword>
<dbReference type="Gene3D" id="3.30.1150.10">
    <property type="match status" value="1"/>
</dbReference>
<feature type="transmembrane region" description="Helical" evidence="1">
    <location>
        <begin position="20"/>
        <end position="39"/>
    </location>
</feature>
<sequence length="174" mass="19276">MLIGVATPRLPDHYMTIERSKAFALASFFLAAALGAVPISRSAAKDKMRGPDTWGPMFRYQVERCWKKPARVGGGAENVKVEITVDLTREGKLDGQPVVLPGSKPVTSDYAQAYQKSALRAIIECQPYTLPAEYYDQWKQFQPVFMEFPTPPTGKGESADELSNTRKLSICRGC</sequence>
<dbReference type="OrthoDB" id="7161229at2"/>
<evidence type="ECO:0000256" key="1">
    <source>
        <dbReference type="SAM" id="Phobius"/>
    </source>
</evidence>
<dbReference type="AlphaFoldDB" id="A0A560LYG6"/>
<keyword evidence="1" id="KW-0472">Membrane</keyword>
<evidence type="ECO:0008006" key="4">
    <source>
        <dbReference type="Google" id="ProtNLM"/>
    </source>
</evidence>
<proteinExistence type="predicted"/>